<sequence length="147" mass="15868">MPAEGNEEFERTSAVPLESISKDAVNAPLGVGDNVADDDEDMVYLYTATEPREQAQNATPTVGNGAANPVIPKENISCATTWRKIVAHVLVPAKGVGLCVAVFISIEHSALSEKFTSLRKNVQLLRTSYDSCMMWTEHSSLGQLTVC</sequence>
<keyword evidence="2" id="KW-1185">Reference proteome</keyword>
<comment type="caution">
    <text evidence="1">The sequence shown here is derived from an EMBL/GenBank/DDBJ whole genome shotgun (WGS) entry which is preliminary data.</text>
</comment>
<dbReference type="AlphaFoldDB" id="A0AA39I880"/>
<organism evidence="1 2">
    <name type="scientific">Steinernema hermaphroditum</name>
    <dbReference type="NCBI Taxonomy" id="289476"/>
    <lineage>
        <taxon>Eukaryota</taxon>
        <taxon>Metazoa</taxon>
        <taxon>Ecdysozoa</taxon>
        <taxon>Nematoda</taxon>
        <taxon>Chromadorea</taxon>
        <taxon>Rhabditida</taxon>
        <taxon>Tylenchina</taxon>
        <taxon>Panagrolaimomorpha</taxon>
        <taxon>Strongyloidoidea</taxon>
        <taxon>Steinernematidae</taxon>
        <taxon>Steinernema</taxon>
    </lineage>
</organism>
<gene>
    <name evidence="1" type="ORF">QR680_013461</name>
</gene>
<evidence type="ECO:0000313" key="2">
    <source>
        <dbReference type="Proteomes" id="UP001175271"/>
    </source>
</evidence>
<dbReference type="Proteomes" id="UP001175271">
    <property type="component" value="Unassembled WGS sequence"/>
</dbReference>
<accession>A0AA39I880</accession>
<protein>
    <submittedName>
        <fullName evidence="1">Uncharacterized protein</fullName>
    </submittedName>
</protein>
<dbReference type="EMBL" id="JAUCMV010000002">
    <property type="protein sequence ID" value="KAK0418257.1"/>
    <property type="molecule type" value="Genomic_DNA"/>
</dbReference>
<reference evidence="1" key="1">
    <citation type="submission" date="2023-06" db="EMBL/GenBank/DDBJ databases">
        <title>Genomic analysis of the entomopathogenic nematode Steinernema hermaphroditum.</title>
        <authorList>
            <person name="Schwarz E.M."/>
            <person name="Heppert J.K."/>
            <person name="Baniya A."/>
            <person name="Schwartz H.T."/>
            <person name="Tan C.-H."/>
            <person name="Antoshechkin I."/>
            <person name="Sternberg P.W."/>
            <person name="Goodrich-Blair H."/>
            <person name="Dillman A.R."/>
        </authorList>
    </citation>
    <scope>NUCLEOTIDE SEQUENCE</scope>
    <source>
        <strain evidence="1">PS9179</strain>
        <tissue evidence="1">Whole animal</tissue>
    </source>
</reference>
<name>A0AA39I880_9BILA</name>
<evidence type="ECO:0000313" key="1">
    <source>
        <dbReference type="EMBL" id="KAK0418257.1"/>
    </source>
</evidence>
<proteinExistence type="predicted"/>